<evidence type="ECO:0000259" key="2">
    <source>
        <dbReference type="Pfam" id="PF14688"/>
    </source>
</evidence>
<protein>
    <recommendedName>
        <fullName evidence="2">DUF4461 domain-containing protein</fullName>
    </recommendedName>
</protein>
<sequence>MSEAAKYINRLRRAFLLRVHPDRFRSSAEPGFLEEQAKFVSSLGSRLEEEDLRLYGERPWGGGSPPRQYGRHSFSIAAIAATKDGSAQRRCSLDLDLAAYALLRDVSSLIKFAPPPEPERPKAPPSDRSASDCVGDFVRSHTQHQSPTHRSQDSRGSLNRNLLHFLRTLPPDEITRRKMSRIDAHSAATAVRQSFGFASCDGTGLGWSSSSLAVCLLRLVETGEEHSASLRDSFYPFRLVLSAADERIDLYGGDVVLNPSSTPLQWLKTLGKVSDESVRLLKRNREALRANQAVLEDALGSKVVKGLTCTAREFHSVVFRLAAEAISSSRTVGDDDSSLAQTGRSRIVVESSRACRRMRLRSSGDIEVGAGDTNLSALHAGLARLRTRSVEATRAEEERRIRCMNSARRVMEAYAVQKVRRSGRVVTHGQMQDCLETLLRRDDRADLRDFLAGHALVITTGGKLCHVADDGAIVVPVDCC</sequence>
<dbReference type="EMBL" id="AGNL01010185">
    <property type="protein sequence ID" value="EJK69369.1"/>
    <property type="molecule type" value="Genomic_DNA"/>
</dbReference>
<organism evidence="3 4">
    <name type="scientific">Thalassiosira oceanica</name>
    <name type="common">Marine diatom</name>
    <dbReference type="NCBI Taxonomy" id="159749"/>
    <lineage>
        <taxon>Eukaryota</taxon>
        <taxon>Sar</taxon>
        <taxon>Stramenopiles</taxon>
        <taxon>Ochrophyta</taxon>
        <taxon>Bacillariophyta</taxon>
        <taxon>Coscinodiscophyceae</taxon>
        <taxon>Thalassiosirophycidae</taxon>
        <taxon>Thalassiosirales</taxon>
        <taxon>Thalassiosiraceae</taxon>
        <taxon>Thalassiosira</taxon>
    </lineage>
</organism>
<dbReference type="OrthoDB" id="44540at2759"/>
<dbReference type="Pfam" id="PF14688">
    <property type="entry name" value="DUF4461"/>
    <property type="match status" value="1"/>
</dbReference>
<evidence type="ECO:0000313" key="4">
    <source>
        <dbReference type="Proteomes" id="UP000266841"/>
    </source>
</evidence>
<accession>K0SWN0</accession>
<evidence type="ECO:0000313" key="3">
    <source>
        <dbReference type="EMBL" id="EJK69369.1"/>
    </source>
</evidence>
<reference evidence="3 4" key="1">
    <citation type="journal article" date="2012" name="Genome Biol.">
        <title>Genome and low-iron response of an oceanic diatom adapted to chronic iron limitation.</title>
        <authorList>
            <person name="Lommer M."/>
            <person name="Specht M."/>
            <person name="Roy A.S."/>
            <person name="Kraemer L."/>
            <person name="Andreson R."/>
            <person name="Gutowska M.A."/>
            <person name="Wolf J."/>
            <person name="Bergner S.V."/>
            <person name="Schilhabel M.B."/>
            <person name="Klostermeier U.C."/>
            <person name="Beiko R.G."/>
            <person name="Rosenstiel P."/>
            <person name="Hippler M."/>
            <person name="Laroche J."/>
        </authorList>
    </citation>
    <scope>NUCLEOTIDE SEQUENCE [LARGE SCALE GENOMIC DNA]</scope>
    <source>
        <strain evidence="3 4">CCMP1005</strain>
    </source>
</reference>
<name>K0SWN0_THAOC</name>
<evidence type="ECO:0000256" key="1">
    <source>
        <dbReference type="SAM" id="MobiDB-lite"/>
    </source>
</evidence>
<gene>
    <name evidence="3" type="ORF">THAOC_09388</name>
</gene>
<dbReference type="InterPro" id="IPR027989">
    <property type="entry name" value="DUF4461"/>
</dbReference>
<proteinExistence type="predicted"/>
<keyword evidence="4" id="KW-1185">Reference proteome</keyword>
<dbReference type="AlphaFoldDB" id="K0SWN0"/>
<comment type="caution">
    <text evidence="3">The sequence shown here is derived from an EMBL/GenBank/DDBJ whole genome shotgun (WGS) entry which is preliminary data.</text>
</comment>
<feature type="region of interest" description="Disordered" evidence="1">
    <location>
        <begin position="111"/>
        <end position="133"/>
    </location>
</feature>
<dbReference type="Proteomes" id="UP000266841">
    <property type="component" value="Unassembled WGS sequence"/>
</dbReference>
<feature type="domain" description="DUF4461" evidence="2">
    <location>
        <begin position="206"/>
        <end position="479"/>
    </location>
</feature>
<dbReference type="OMA" id="ERRIRCM"/>